<dbReference type="EMBL" id="JRLX01000013">
    <property type="protein sequence ID" value="KGO86196.1"/>
    <property type="molecule type" value="Genomic_DNA"/>
</dbReference>
<dbReference type="OrthoDB" id="677051at2"/>
<gene>
    <name evidence="1" type="ORF">Q765_12855</name>
</gene>
<dbReference type="RefSeq" id="WP_020214564.1">
    <property type="nucleotide sequence ID" value="NZ_JRLX01000013.1"/>
</dbReference>
<organism evidence="1 2">
    <name type="scientific">Flavobacterium rivuli WB 3.3-2 = DSM 21788</name>
    <dbReference type="NCBI Taxonomy" id="1121895"/>
    <lineage>
        <taxon>Bacteria</taxon>
        <taxon>Pseudomonadati</taxon>
        <taxon>Bacteroidota</taxon>
        <taxon>Flavobacteriia</taxon>
        <taxon>Flavobacteriales</taxon>
        <taxon>Flavobacteriaceae</taxon>
        <taxon>Flavobacterium</taxon>
    </lineage>
</organism>
<accession>A0A0A2M3P3</accession>
<dbReference type="eggNOG" id="COG3118">
    <property type="taxonomic scope" value="Bacteria"/>
</dbReference>
<dbReference type="SUPFAM" id="SSF52833">
    <property type="entry name" value="Thioredoxin-like"/>
    <property type="match status" value="1"/>
</dbReference>
<protein>
    <submittedName>
        <fullName evidence="1">General stress protein</fullName>
    </submittedName>
</protein>
<keyword evidence="2" id="KW-1185">Reference proteome</keyword>
<proteinExistence type="predicted"/>
<evidence type="ECO:0000313" key="1">
    <source>
        <dbReference type="EMBL" id="KGO86196.1"/>
    </source>
</evidence>
<comment type="caution">
    <text evidence="1">The sequence shown here is derived from an EMBL/GenBank/DDBJ whole genome shotgun (WGS) entry which is preliminary data.</text>
</comment>
<reference evidence="1 2" key="1">
    <citation type="submission" date="2013-09" db="EMBL/GenBank/DDBJ databases">
        <authorList>
            <person name="Zeng Z."/>
            <person name="Chen C."/>
        </authorList>
    </citation>
    <scope>NUCLEOTIDE SEQUENCE [LARGE SCALE GENOMIC DNA]</scope>
    <source>
        <strain evidence="1 2">WB 3.3-2</strain>
    </source>
</reference>
<dbReference type="InterPro" id="IPR036249">
    <property type="entry name" value="Thioredoxin-like_sf"/>
</dbReference>
<dbReference type="InterPro" id="IPR022551">
    <property type="entry name" value="BrxC"/>
</dbReference>
<evidence type="ECO:0000313" key="2">
    <source>
        <dbReference type="Proteomes" id="UP000030152"/>
    </source>
</evidence>
<dbReference type="STRING" id="1121895.GCA_000378485_03387"/>
<name>A0A0A2M3P3_9FLAO</name>
<dbReference type="NCBIfam" id="TIGR04019">
    <property type="entry name" value="B_thiol_YtxJ"/>
    <property type="match status" value="1"/>
</dbReference>
<dbReference type="AlphaFoldDB" id="A0A0A2M3P3"/>
<sequence>MGVFGKIFGNSDSKDTPESGFQWGNLTELKQLDNIVLESEEVPVIIFKHSTRCPVSRMALKNFENEYNIEEGSAKPYFLDLIAHRDISNEIASRFKVTHQSPQVIVIKNGQEIYNTSHDDIDAGIVKSKL</sequence>
<dbReference type="Gene3D" id="3.40.30.10">
    <property type="entry name" value="Glutaredoxin"/>
    <property type="match status" value="1"/>
</dbReference>
<dbReference type="Proteomes" id="UP000030152">
    <property type="component" value="Unassembled WGS sequence"/>
</dbReference>
<dbReference type="Pfam" id="PF11009">
    <property type="entry name" value="BrxC"/>
    <property type="match status" value="1"/>
</dbReference>